<reference evidence="13 14" key="1">
    <citation type="journal article" date="2017" name="Int. J. Syst. Evol. Microbiol.">
        <title>Ramlibacter monticola sp. nov., isolated from forest soil.</title>
        <authorList>
            <person name="Chaudhary D.K."/>
            <person name="Kim J."/>
        </authorList>
    </citation>
    <scope>NUCLEOTIDE SEQUENCE [LARGE SCALE GENOMIC DNA]</scope>
    <source>
        <strain evidence="13 14">KACC 19175</strain>
    </source>
</reference>
<keyword evidence="10" id="KW-0812">Transmembrane</keyword>
<dbReference type="GO" id="GO:0046983">
    <property type="term" value="F:protein dimerization activity"/>
    <property type="evidence" value="ECO:0007669"/>
    <property type="project" value="InterPro"/>
</dbReference>
<dbReference type="Pfam" id="PF02518">
    <property type="entry name" value="HATPase_c"/>
    <property type="match status" value="1"/>
</dbReference>
<evidence type="ECO:0000259" key="12">
    <source>
        <dbReference type="PROSITE" id="PS50885"/>
    </source>
</evidence>
<evidence type="ECO:0000256" key="8">
    <source>
        <dbReference type="ARBA" id="ARBA00022840"/>
    </source>
</evidence>
<evidence type="ECO:0000256" key="5">
    <source>
        <dbReference type="ARBA" id="ARBA00022679"/>
    </source>
</evidence>
<keyword evidence="10" id="KW-0472">Membrane</keyword>
<feature type="transmembrane region" description="Helical" evidence="10">
    <location>
        <begin position="7"/>
        <end position="28"/>
    </location>
</feature>
<keyword evidence="6" id="KW-0547">Nucleotide-binding</keyword>
<dbReference type="Proteomes" id="UP000599109">
    <property type="component" value="Unassembled WGS sequence"/>
</dbReference>
<organism evidence="13 14">
    <name type="scientific">Ramlibacter monticola</name>
    <dbReference type="NCBI Taxonomy" id="1926872"/>
    <lineage>
        <taxon>Bacteria</taxon>
        <taxon>Pseudomonadati</taxon>
        <taxon>Pseudomonadota</taxon>
        <taxon>Betaproteobacteria</taxon>
        <taxon>Burkholderiales</taxon>
        <taxon>Comamonadaceae</taxon>
        <taxon>Ramlibacter</taxon>
    </lineage>
</organism>
<dbReference type="SMART" id="SM00304">
    <property type="entry name" value="HAMP"/>
    <property type="match status" value="1"/>
</dbReference>
<dbReference type="InterPro" id="IPR050482">
    <property type="entry name" value="Sensor_HK_TwoCompSys"/>
</dbReference>
<proteinExistence type="predicted"/>
<dbReference type="GO" id="GO:0016020">
    <property type="term" value="C:membrane"/>
    <property type="evidence" value="ECO:0007669"/>
    <property type="project" value="UniProtKB-SubCell"/>
</dbReference>
<name>A0A937CVJ2_9BURK</name>
<evidence type="ECO:0000313" key="14">
    <source>
        <dbReference type="Proteomes" id="UP000599109"/>
    </source>
</evidence>
<dbReference type="PANTHER" id="PTHR24421:SF10">
    <property type="entry name" value="NITRATE_NITRITE SENSOR PROTEIN NARQ"/>
    <property type="match status" value="1"/>
</dbReference>
<dbReference type="Pfam" id="PF00672">
    <property type="entry name" value="HAMP"/>
    <property type="match status" value="1"/>
</dbReference>
<accession>A0A937CVJ2</accession>
<dbReference type="CDD" id="cd06225">
    <property type="entry name" value="HAMP"/>
    <property type="match status" value="1"/>
</dbReference>
<evidence type="ECO:0000256" key="1">
    <source>
        <dbReference type="ARBA" id="ARBA00000085"/>
    </source>
</evidence>
<dbReference type="InterPro" id="IPR003660">
    <property type="entry name" value="HAMP_dom"/>
</dbReference>
<comment type="catalytic activity">
    <reaction evidence="1">
        <text>ATP + protein L-histidine = ADP + protein N-phospho-L-histidine.</text>
        <dbReference type="EC" id="2.7.13.3"/>
    </reaction>
</comment>
<dbReference type="AlphaFoldDB" id="A0A937CVJ2"/>
<evidence type="ECO:0000259" key="11">
    <source>
        <dbReference type="PROSITE" id="PS50109"/>
    </source>
</evidence>
<dbReference type="RefSeq" id="WP_201676456.1">
    <property type="nucleotide sequence ID" value="NZ_JAEQNE010000006.1"/>
</dbReference>
<feature type="transmembrane region" description="Helical" evidence="10">
    <location>
        <begin position="144"/>
        <end position="166"/>
    </location>
</feature>
<feature type="domain" description="Histidine kinase" evidence="11">
    <location>
        <begin position="255"/>
        <end position="447"/>
    </location>
</feature>
<keyword evidence="8" id="KW-0067">ATP-binding</keyword>
<dbReference type="GO" id="GO:0005524">
    <property type="term" value="F:ATP binding"/>
    <property type="evidence" value="ECO:0007669"/>
    <property type="project" value="UniProtKB-KW"/>
</dbReference>
<evidence type="ECO:0000256" key="9">
    <source>
        <dbReference type="ARBA" id="ARBA00023012"/>
    </source>
</evidence>
<dbReference type="InterPro" id="IPR005467">
    <property type="entry name" value="His_kinase_dom"/>
</dbReference>
<dbReference type="InterPro" id="IPR011712">
    <property type="entry name" value="Sig_transdc_His_kin_sub3_dim/P"/>
</dbReference>
<protein>
    <recommendedName>
        <fullName evidence="3">histidine kinase</fullName>
        <ecNumber evidence="3">2.7.13.3</ecNumber>
    </recommendedName>
</protein>
<keyword evidence="5" id="KW-0808">Transferase</keyword>
<feature type="domain" description="HAMP" evidence="12">
    <location>
        <begin position="167"/>
        <end position="219"/>
    </location>
</feature>
<sequence>MSLSLRINLIVAGVITVLVASMIALQLVSLRSAVREEIVAANRVTTQLLNRVGRVYAEGGPLGLVRFLEQLGRVRANDITLTDSTGKVLYRSPPSTYKVGREAPDWFAALVVPQPSHQIIELPGGRMTIDAEPSRAVLDGWDEVVTLAAIGAGGLLVINVLVFWAVGRALRPFSQIVAALDRLKAGDFGVTLPALPGREAAAIGGAFNRMAAVLQENIASGQRAFEAERRLSDSRELAGLIETHIETERREIARALHDELGQSVTAIRSLALSVARRCGDADAEAAQAAGVIADEAGRLYDAMHRMIPRLAPMELESLGLGEAVAELLERARSAHPAVAIEHDLRDLPPELAPATTLAAYRIVQEGLTNALQHASARRVRVQLARERDFLVVRVQDDGVGPPADWSRPGHFGLRWLGERADAVGGELGLSRRPEGGAELCARLPLAPALAEAA</sequence>
<dbReference type="Pfam" id="PF07730">
    <property type="entry name" value="HisKA_3"/>
    <property type="match status" value="1"/>
</dbReference>
<dbReference type="EMBL" id="JAEQNE010000006">
    <property type="protein sequence ID" value="MBL0393798.1"/>
    <property type="molecule type" value="Genomic_DNA"/>
</dbReference>
<dbReference type="PROSITE" id="PS50109">
    <property type="entry name" value="HIS_KIN"/>
    <property type="match status" value="1"/>
</dbReference>
<dbReference type="PROSITE" id="PS50885">
    <property type="entry name" value="HAMP"/>
    <property type="match status" value="1"/>
</dbReference>
<dbReference type="InterPro" id="IPR036890">
    <property type="entry name" value="HATPase_C_sf"/>
</dbReference>
<comment type="caution">
    <text evidence="13">The sequence shown here is derived from an EMBL/GenBank/DDBJ whole genome shotgun (WGS) entry which is preliminary data.</text>
</comment>
<dbReference type="CDD" id="cd16917">
    <property type="entry name" value="HATPase_UhpB-NarQ-NarX-like"/>
    <property type="match status" value="1"/>
</dbReference>
<evidence type="ECO:0000256" key="10">
    <source>
        <dbReference type="SAM" id="Phobius"/>
    </source>
</evidence>
<dbReference type="Gene3D" id="6.10.340.10">
    <property type="match status" value="1"/>
</dbReference>
<dbReference type="GO" id="GO:0000155">
    <property type="term" value="F:phosphorelay sensor kinase activity"/>
    <property type="evidence" value="ECO:0007669"/>
    <property type="project" value="InterPro"/>
</dbReference>
<keyword evidence="7" id="KW-0418">Kinase</keyword>
<dbReference type="Gene3D" id="1.20.5.1930">
    <property type="match status" value="1"/>
</dbReference>
<evidence type="ECO:0000256" key="4">
    <source>
        <dbReference type="ARBA" id="ARBA00022553"/>
    </source>
</evidence>
<dbReference type="EC" id="2.7.13.3" evidence="3"/>
<comment type="subcellular location">
    <subcellularLocation>
        <location evidence="2">Membrane</location>
    </subcellularLocation>
</comment>
<evidence type="ECO:0000256" key="6">
    <source>
        <dbReference type="ARBA" id="ARBA00022741"/>
    </source>
</evidence>
<gene>
    <name evidence="13" type="ORF">JJ685_21860</name>
</gene>
<evidence type="ECO:0000313" key="13">
    <source>
        <dbReference type="EMBL" id="MBL0393798.1"/>
    </source>
</evidence>
<evidence type="ECO:0000256" key="7">
    <source>
        <dbReference type="ARBA" id="ARBA00022777"/>
    </source>
</evidence>
<keyword evidence="14" id="KW-1185">Reference proteome</keyword>
<dbReference type="InterPro" id="IPR003594">
    <property type="entry name" value="HATPase_dom"/>
</dbReference>
<dbReference type="PANTHER" id="PTHR24421">
    <property type="entry name" value="NITRATE/NITRITE SENSOR PROTEIN NARX-RELATED"/>
    <property type="match status" value="1"/>
</dbReference>
<evidence type="ECO:0000256" key="3">
    <source>
        <dbReference type="ARBA" id="ARBA00012438"/>
    </source>
</evidence>
<keyword evidence="4" id="KW-0597">Phosphoprotein</keyword>
<dbReference type="Gene3D" id="3.30.565.10">
    <property type="entry name" value="Histidine kinase-like ATPase, C-terminal domain"/>
    <property type="match status" value="1"/>
</dbReference>
<keyword evidence="10" id="KW-1133">Transmembrane helix</keyword>
<dbReference type="SUPFAM" id="SSF55874">
    <property type="entry name" value="ATPase domain of HSP90 chaperone/DNA topoisomerase II/histidine kinase"/>
    <property type="match status" value="1"/>
</dbReference>
<keyword evidence="9" id="KW-0902">Two-component regulatory system</keyword>
<evidence type="ECO:0000256" key="2">
    <source>
        <dbReference type="ARBA" id="ARBA00004370"/>
    </source>
</evidence>